<accession>A0ABY5P532</accession>
<dbReference type="PANTHER" id="PTHR10353">
    <property type="entry name" value="GLYCOSYL HYDROLASE"/>
    <property type="match status" value="1"/>
</dbReference>
<evidence type="ECO:0000256" key="2">
    <source>
        <dbReference type="ARBA" id="ARBA00022801"/>
    </source>
</evidence>
<organism evidence="7 8">
    <name type="scientific">Fundicoccus culcitae</name>
    <dbReference type="NCBI Taxonomy" id="2969821"/>
    <lineage>
        <taxon>Bacteria</taxon>
        <taxon>Bacillati</taxon>
        <taxon>Bacillota</taxon>
        <taxon>Bacilli</taxon>
        <taxon>Lactobacillales</taxon>
        <taxon>Aerococcaceae</taxon>
        <taxon>Fundicoccus</taxon>
    </lineage>
</organism>
<dbReference type="InterPro" id="IPR001360">
    <property type="entry name" value="Glyco_hydro_1"/>
</dbReference>
<evidence type="ECO:0000313" key="8">
    <source>
        <dbReference type="Proteomes" id="UP001315967"/>
    </source>
</evidence>
<reference evidence="7 8" key="1">
    <citation type="submission" date="2022-08" db="EMBL/GenBank/DDBJ databases">
        <title>Aerococcaceae sp. nov isolated from spoiled eye mask.</title>
        <authorList>
            <person name="Zhou G."/>
            <person name="Xie X.-B."/>
            <person name="Shi Q.-S."/>
            <person name="Wang Y.-S."/>
            <person name="Wen X."/>
            <person name="Peng H."/>
            <person name="Yang X.-J."/>
            <person name="Tao H.-B."/>
            <person name="Huang X.-M."/>
        </authorList>
    </citation>
    <scope>NUCLEOTIDE SEQUENCE [LARGE SCALE GENOMIC DNA]</scope>
    <source>
        <strain evidence="8">DM20194951</strain>
    </source>
</reference>
<dbReference type="EMBL" id="CP102453">
    <property type="protein sequence ID" value="UUX33864.1"/>
    <property type="molecule type" value="Genomic_DNA"/>
</dbReference>
<gene>
    <name evidence="7" type="ORF">NRE15_13415</name>
</gene>
<name>A0ABY5P532_9LACT</name>
<evidence type="ECO:0000256" key="6">
    <source>
        <dbReference type="RuleBase" id="RU004468"/>
    </source>
</evidence>
<dbReference type="InterPro" id="IPR033132">
    <property type="entry name" value="GH_1_N_CS"/>
</dbReference>
<evidence type="ECO:0000256" key="3">
    <source>
        <dbReference type="ARBA" id="ARBA00023295"/>
    </source>
</evidence>
<keyword evidence="2 6" id="KW-0378">Hydrolase</keyword>
<dbReference type="Pfam" id="PF00232">
    <property type="entry name" value="Glyco_hydro_1"/>
    <property type="match status" value="1"/>
</dbReference>
<evidence type="ECO:0000256" key="4">
    <source>
        <dbReference type="PROSITE-ProRule" id="PRU10055"/>
    </source>
</evidence>
<evidence type="ECO:0000256" key="5">
    <source>
        <dbReference type="RuleBase" id="RU003690"/>
    </source>
</evidence>
<dbReference type="InterPro" id="IPR018120">
    <property type="entry name" value="Glyco_hydro_1_AS"/>
</dbReference>
<dbReference type="Proteomes" id="UP001315967">
    <property type="component" value="Chromosome"/>
</dbReference>
<evidence type="ECO:0000256" key="1">
    <source>
        <dbReference type="ARBA" id="ARBA00010838"/>
    </source>
</evidence>
<keyword evidence="3 6" id="KW-0326">Glycosidase</keyword>
<dbReference type="GO" id="GO:0016787">
    <property type="term" value="F:hydrolase activity"/>
    <property type="evidence" value="ECO:0007669"/>
    <property type="project" value="UniProtKB-KW"/>
</dbReference>
<dbReference type="PRINTS" id="PR00131">
    <property type="entry name" value="GLHYDRLASE1"/>
</dbReference>
<dbReference type="PROSITE" id="PS00653">
    <property type="entry name" value="GLYCOSYL_HYDROL_F1_2"/>
    <property type="match status" value="1"/>
</dbReference>
<dbReference type="RefSeq" id="WP_313793367.1">
    <property type="nucleotide sequence ID" value="NZ_CP102453.1"/>
</dbReference>
<dbReference type="SUPFAM" id="SSF51445">
    <property type="entry name" value="(Trans)glycosidases"/>
    <property type="match status" value="1"/>
</dbReference>
<dbReference type="PROSITE" id="PS00572">
    <property type="entry name" value="GLYCOSYL_HYDROL_F1_1"/>
    <property type="match status" value="1"/>
</dbReference>
<protein>
    <submittedName>
        <fullName evidence="7">Glycoside hydrolase family 1 protein</fullName>
    </submittedName>
</protein>
<proteinExistence type="inferred from homology"/>
<dbReference type="InterPro" id="IPR017853">
    <property type="entry name" value="GH"/>
</dbReference>
<evidence type="ECO:0000313" key="7">
    <source>
        <dbReference type="EMBL" id="UUX33864.1"/>
    </source>
</evidence>
<dbReference type="PANTHER" id="PTHR10353:SF122">
    <property type="entry name" value="6-PHOSPHO-BETA-GLUCOSIDASE ASCB-RELATED"/>
    <property type="match status" value="1"/>
</dbReference>
<sequence>MYQSNFPENFLWGGAIAANQAEGAYLEDGKGMSIADALPMGKDRVYHFSLELDPEKHYPNHEGIDFYHRYEEDIALMAELGLKCFRTSIAWTRIFPKGDELEPNEAGLQFYDRLFALLKSYNIEPIITISHFETPLYLVKEYGGWKNRQLIDFYERYAKVVFERYKDQVTYWMTFNEINHAHTLPLIAAGVDISQAKDETEKLNIIYQASHNMFVASAKAVIAGKKINPDFQIGCMLSLSPIYPASTNPEDVFESYQLRRRSLFYSDVQLRGEYPGYFNRIVKENDIYLDIQPGDLETIKEGTCDYLGFSYYRSSLHRAGTKILGNTGGLIGEKNPYLKETAWGWPIDPLGFRYVCNELTDRYQKPLFVVENGIGLFDQADEVGEFNDPDRMEYLKEHVMAMNEAIEDGCDIIGYTWWGPIDIVSAGTGEMDKRYGFVYVDRNNDGEGTLERKKKASFDYYKQIIETNGANLDYSKFVKEKK</sequence>
<feature type="active site" description="Nucleophile" evidence="4">
    <location>
        <position position="371"/>
    </location>
</feature>
<dbReference type="Gene3D" id="3.20.20.80">
    <property type="entry name" value="Glycosidases"/>
    <property type="match status" value="1"/>
</dbReference>
<comment type="similarity">
    <text evidence="1 5">Belongs to the glycosyl hydrolase 1 family.</text>
</comment>
<keyword evidence="8" id="KW-1185">Reference proteome</keyword>